<name>A0A0F9N4N9_9ZZZZ</name>
<protein>
    <submittedName>
        <fullName evidence="1">Uncharacterized protein</fullName>
    </submittedName>
</protein>
<accession>A0A0F9N4N9</accession>
<evidence type="ECO:0000313" key="1">
    <source>
        <dbReference type="EMBL" id="KKN14540.1"/>
    </source>
</evidence>
<proteinExistence type="predicted"/>
<reference evidence="1" key="1">
    <citation type="journal article" date="2015" name="Nature">
        <title>Complex archaea that bridge the gap between prokaryotes and eukaryotes.</title>
        <authorList>
            <person name="Spang A."/>
            <person name="Saw J.H."/>
            <person name="Jorgensen S.L."/>
            <person name="Zaremba-Niedzwiedzka K."/>
            <person name="Martijn J."/>
            <person name="Lind A.E."/>
            <person name="van Eijk R."/>
            <person name="Schleper C."/>
            <person name="Guy L."/>
            <person name="Ettema T.J."/>
        </authorList>
    </citation>
    <scope>NUCLEOTIDE SEQUENCE</scope>
</reference>
<dbReference type="EMBL" id="LAZR01003806">
    <property type="protein sequence ID" value="KKN14540.1"/>
    <property type="molecule type" value="Genomic_DNA"/>
</dbReference>
<comment type="caution">
    <text evidence="1">The sequence shown here is derived from an EMBL/GenBank/DDBJ whole genome shotgun (WGS) entry which is preliminary data.</text>
</comment>
<sequence length="61" mass="7495">MIPHKLNRQAKKIYDEMFHPSRMKLLIYDDELSYDKWLEREQIKCGVDFSYLFVLKLKESI</sequence>
<dbReference type="AlphaFoldDB" id="A0A0F9N4N9"/>
<organism evidence="1">
    <name type="scientific">marine sediment metagenome</name>
    <dbReference type="NCBI Taxonomy" id="412755"/>
    <lineage>
        <taxon>unclassified sequences</taxon>
        <taxon>metagenomes</taxon>
        <taxon>ecological metagenomes</taxon>
    </lineage>
</organism>
<gene>
    <name evidence="1" type="ORF">LCGC14_0995070</name>
</gene>